<evidence type="ECO:0000259" key="5">
    <source>
        <dbReference type="Pfam" id="PF13439"/>
    </source>
</evidence>
<keyword evidence="3 6" id="KW-0808">Transferase</keyword>
<sequence length="399" mass="43372">MFPQQSSEPLRIVIGAETYAPEVNGAARFAQRLATGLAQHGHEVHVICPAATGTVSDTEEDGVIVHRLRSHRWYPHPTWQICFPWETKPAVQALLEEIQPDVVHVQAHFVIGRFLIKGAKRRGIPLAATNHFMPDNVAPYVSVPKPILDAGIRWAWRDLRKQFQKADVITTPTQLAADLLTEHGFNHEIRAISCGIDLSGFTPATVDTSAAAKDKDARTVLFVGRLAEEKHVDQIIKAVALTDPALNVRAEIVGSGEQLENLENLARSLGVANRVSFLGKISDEELAKAYARCTLFCLPGTAELQSIATLEAMATGKPVVLADAVALPHLVREGYNGYLFTPGVTVELAEQISKIAALDADALAAMGEASATMVAKHDIGNTLKSFEEIYRSIPAGHRR</sequence>
<evidence type="ECO:0000259" key="4">
    <source>
        <dbReference type="Pfam" id="PF00534"/>
    </source>
</evidence>
<dbReference type="InterPro" id="IPR001296">
    <property type="entry name" value="Glyco_trans_1"/>
</dbReference>
<evidence type="ECO:0000256" key="2">
    <source>
        <dbReference type="ARBA" id="ARBA00022676"/>
    </source>
</evidence>
<feature type="domain" description="Glycosyltransferase subfamily 4-like N-terminal" evidence="5">
    <location>
        <begin position="23"/>
        <end position="199"/>
    </location>
</feature>
<feature type="domain" description="Glycosyl transferase family 1" evidence="4">
    <location>
        <begin position="212"/>
        <end position="369"/>
    </location>
</feature>
<dbReference type="PANTHER" id="PTHR45947">
    <property type="entry name" value="SULFOQUINOVOSYL TRANSFERASE SQD2"/>
    <property type="match status" value="1"/>
</dbReference>
<dbReference type="SUPFAM" id="SSF53756">
    <property type="entry name" value="UDP-Glycosyltransferase/glycogen phosphorylase"/>
    <property type="match status" value="1"/>
</dbReference>
<dbReference type="PANTHER" id="PTHR45947:SF3">
    <property type="entry name" value="SULFOQUINOVOSYL TRANSFERASE SQD2"/>
    <property type="match status" value="1"/>
</dbReference>
<dbReference type="Gene3D" id="3.40.50.2000">
    <property type="entry name" value="Glycogen Phosphorylase B"/>
    <property type="match status" value="2"/>
</dbReference>
<evidence type="ECO:0000313" key="7">
    <source>
        <dbReference type="Proteomes" id="UP001209083"/>
    </source>
</evidence>
<evidence type="ECO:0000313" key="6">
    <source>
        <dbReference type="EMBL" id="WGW13383.1"/>
    </source>
</evidence>
<dbReference type="Pfam" id="PF00534">
    <property type="entry name" value="Glycos_transf_1"/>
    <property type="match status" value="1"/>
</dbReference>
<dbReference type="GO" id="GO:0016757">
    <property type="term" value="F:glycosyltransferase activity"/>
    <property type="evidence" value="ECO:0007669"/>
    <property type="project" value="UniProtKB-KW"/>
</dbReference>
<evidence type="ECO:0000256" key="3">
    <source>
        <dbReference type="ARBA" id="ARBA00022679"/>
    </source>
</evidence>
<dbReference type="RefSeq" id="WP_349640202.1">
    <property type="nucleotide sequence ID" value="NZ_CP090958.1"/>
</dbReference>
<protein>
    <recommendedName>
        <fullName evidence="1">D-inositol 3-phosphate glycosyltransferase</fullName>
    </recommendedName>
</protein>
<dbReference type="InterPro" id="IPR050194">
    <property type="entry name" value="Glycosyltransferase_grp1"/>
</dbReference>
<dbReference type="Pfam" id="PF13439">
    <property type="entry name" value="Glyco_transf_4"/>
    <property type="match status" value="1"/>
</dbReference>
<keyword evidence="7" id="KW-1185">Reference proteome</keyword>
<dbReference type="Proteomes" id="UP001209083">
    <property type="component" value="Chromosome"/>
</dbReference>
<evidence type="ECO:0000256" key="1">
    <source>
        <dbReference type="ARBA" id="ARBA00021292"/>
    </source>
</evidence>
<proteinExistence type="predicted"/>
<keyword evidence="2 6" id="KW-0328">Glycosyltransferase</keyword>
<accession>A0ABY8QWS1</accession>
<dbReference type="EMBL" id="CP090958">
    <property type="protein sequence ID" value="WGW13383.1"/>
    <property type="molecule type" value="Genomic_DNA"/>
</dbReference>
<name>A0ABY8QWS1_9MICO</name>
<reference evidence="6 7" key="1">
    <citation type="submission" date="2023-05" db="EMBL/GenBank/DDBJ databases">
        <title>Lithophilousrod everest ZFBP1038 complete genpme.</title>
        <authorList>
            <person name="Tian M."/>
        </authorList>
    </citation>
    <scope>NUCLEOTIDE SEQUENCE [LARGE SCALE GENOMIC DNA]</scope>
    <source>
        <strain evidence="6 7">ZFBP1038</strain>
    </source>
</reference>
<gene>
    <name evidence="6" type="ORF">LWF01_06360</name>
</gene>
<dbReference type="InterPro" id="IPR028098">
    <property type="entry name" value="Glyco_trans_4-like_N"/>
</dbReference>
<organism evidence="6 7">
    <name type="scientific">Saxibacter everestensis</name>
    <dbReference type="NCBI Taxonomy" id="2909229"/>
    <lineage>
        <taxon>Bacteria</taxon>
        <taxon>Bacillati</taxon>
        <taxon>Actinomycetota</taxon>
        <taxon>Actinomycetes</taxon>
        <taxon>Micrococcales</taxon>
        <taxon>Brevibacteriaceae</taxon>
        <taxon>Saxibacter</taxon>
    </lineage>
</organism>